<dbReference type="SUPFAM" id="SSF46689">
    <property type="entry name" value="Homeodomain-like"/>
    <property type="match status" value="1"/>
</dbReference>
<dbReference type="AlphaFoldDB" id="A0A6L7G2R5"/>
<dbReference type="PROSITE" id="PS01124">
    <property type="entry name" value="HTH_ARAC_FAMILY_2"/>
    <property type="match status" value="1"/>
</dbReference>
<evidence type="ECO:0000256" key="2">
    <source>
        <dbReference type="ARBA" id="ARBA00023125"/>
    </source>
</evidence>
<dbReference type="InterPro" id="IPR020449">
    <property type="entry name" value="Tscrpt_reg_AraC-type_HTH"/>
</dbReference>
<dbReference type="GO" id="GO:0043565">
    <property type="term" value="F:sequence-specific DNA binding"/>
    <property type="evidence" value="ECO:0007669"/>
    <property type="project" value="InterPro"/>
</dbReference>
<organism evidence="5 6">
    <name type="scientific">Pseudooceanicola albus</name>
    <dbReference type="NCBI Taxonomy" id="2692189"/>
    <lineage>
        <taxon>Bacteria</taxon>
        <taxon>Pseudomonadati</taxon>
        <taxon>Pseudomonadota</taxon>
        <taxon>Alphaproteobacteria</taxon>
        <taxon>Rhodobacterales</taxon>
        <taxon>Paracoccaceae</taxon>
        <taxon>Pseudooceanicola</taxon>
    </lineage>
</organism>
<dbReference type="Pfam" id="PF12833">
    <property type="entry name" value="HTH_18"/>
    <property type="match status" value="1"/>
</dbReference>
<name>A0A6L7G2R5_9RHOB</name>
<keyword evidence="3" id="KW-0804">Transcription</keyword>
<evidence type="ECO:0000259" key="4">
    <source>
        <dbReference type="PROSITE" id="PS01124"/>
    </source>
</evidence>
<keyword evidence="6" id="KW-1185">Reference proteome</keyword>
<dbReference type="SUPFAM" id="SSF51182">
    <property type="entry name" value="RmlC-like cupins"/>
    <property type="match status" value="1"/>
</dbReference>
<evidence type="ECO:0000256" key="1">
    <source>
        <dbReference type="ARBA" id="ARBA00023015"/>
    </source>
</evidence>
<dbReference type="PRINTS" id="PR00032">
    <property type="entry name" value="HTHARAC"/>
</dbReference>
<gene>
    <name evidence="5" type="ORF">GR170_07770</name>
</gene>
<dbReference type="SMART" id="SM00342">
    <property type="entry name" value="HTH_ARAC"/>
    <property type="match status" value="1"/>
</dbReference>
<dbReference type="Proteomes" id="UP000477911">
    <property type="component" value="Unassembled WGS sequence"/>
</dbReference>
<dbReference type="PANTHER" id="PTHR11019">
    <property type="entry name" value="HTH-TYPE TRANSCRIPTIONAL REGULATOR NIMR"/>
    <property type="match status" value="1"/>
</dbReference>
<keyword evidence="1" id="KW-0805">Transcription regulation</keyword>
<proteinExistence type="predicted"/>
<protein>
    <submittedName>
        <fullName evidence="5">Helix-turn-helix domain-containing protein</fullName>
    </submittedName>
</protein>
<dbReference type="InterPro" id="IPR011051">
    <property type="entry name" value="RmlC_Cupin_sf"/>
</dbReference>
<dbReference type="RefSeq" id="WP_160893349.1">
    <property type="nucleotide sequence ID" value="NZ_WUMU01000006.1"/>
</dbReference>
<keyword evidence="2" id="KW-0238">DNA-binding</keyword>
<dbReference type="PROSITE" id="PS00041">
    <property type="entry name" value="HTH_ARAC_FAMILY_1"/>
    <property type="match status" value="1"/>
</dbReference>
<comment type="caution">
    <text evidence="5">The sequence shown here is derived from an EMBL/GenBank/DDBJ whole genome shotgun (WGS) entry which is preliminary data.</text>
</comment>
<dbReference type="Gene3D" id="1.10.10.60">
    <property type="entry name" value="Homeodomain-like"/>
    <property type="match status" value="2"/>
</dbReference>
<dbReference type="PANTHER" id="PTHR11019:SF159">
    <property type="entry name" value="TRANSCRIPTIONAL REGULATOR-RELATED"/>
    <property type="match status" value="1"/>
</dbReference>
<feature type="domain" description="HTH araC/xylS-type" evidence="4">
    <location>
        <begin position="169"/>
        <end position="267"/>
    </location>
</feature>
<dbReference type="InterPro" id="IPR018060">
    <property type="entry name" value="HTH_AraC"/>
</dbReference>
<dbReference type="EMBL" id="WUMU01000006">
    <property type="protein sequence ID" value="MXN17726.1"/>
    <property type="molecule type" value="Genomic_DNA"/>
</dbReference>
<dbReference type="InterPro" id="IPR018062">
    <property type="entry name" value="HTH_AraC-typ_CS"/>
</dbReference>
<dbReference type="GO" id="GO:0003700">
    <property type="term" value="F:DNA-binding transcription factor activity"/>
    <property type="evidence" value="ECO:0007669"/>
    <property type="project" value="InterPro"/>
</dbReference>
<reference evidence="5 6" key="1">
    <citation type="submission" date="2019-12" db="EMBL/GenBank/DDBJ databases">
        <authorList>
            <person name="Li M."/>
        </authorList>
    </citation>
    <scope>NUCLEOTIDE SEQUENCE [LARGE SCALE GENOMIC DNA]</scope>
    <source>
        <strain evidence="5 6">GBMRC 2024</strain>
    </source>
</reference>
<accession>A0A6L7G2R5</accession>
<sequence>MVDLRKVEQIHTVLGCNPDYRMDLHDHADHTMLLFPMWGTFKVASDGRKAHLWTMERQVLIVPAGVTHATMATTSQQRHVAIYLQADFGTYLARKDAAGALPTHSGVRQLSQDASHLLAVLGRNLGTRASDGTGRFAGLAEIIVRECLANSATTEGAPMAMGHGRQLAEAVIGQLSQDPGAELDLDSLARRNGVSRRHLTRLVREHTGHSVAELQLGLRLEEARRLLLGTPLSVQMIALEVGFESASSFTRAFRRRFDCTPRDIRMARRAQN</sequence>
<evidence type="ECO:0000256" key="3">
    <source>
        <dbReference type="ARBA" id="ARBA00023163"/>
    </source>
</evidence>
<evidence type="ECO:0000313" key="5">
    <source>
        <dbReference type="EMBL" id="MXN17726.1"/>
    </source>
</evidence>
<evidence type="ECO:0000313" key="6">
    <source>
        <dbReference type="Proteomes" id="UP000477911"/>
    </source>
</evidence>
<dbReference type="InterPro" id="IPR009057">
    <property type="entry name" value="Homeodomain-like_sf"/>
</dbReference>